<dbReference type="OrthoDB" id="9797885at2"/>
<protein>
    <recommendedName>
        <fullName evidence="2">Response regulatory domain-containing protein</fullName>
    </recommendedName>
</protein>
<gene>
    <name evidence="3" type="ORF">SAMN06296036_12474</name>
</gene>
<keyword evidence="4" id="KW-1185">Reference proteome</keyword>
<dbReference type="InterPro" id="IPR001789">
    <property type="entry name" value="Sig_transdc_resp-reg_receiver"/>
</dbReference>
<evidence type="ECO:0000313" key="4">
    <source>
        <dbReference type="Proteomes" id="UP000192907"/>
    </source>
</evidence>
<dbReference type="EMBL" id="FWZT01000024">
    <property type="protein sequence ID" value="SMF68894.1"/>
    <property type="molecule type" value="Genomic_DNA"/>
</dbReference>
<keyword evidence="1" id="KW-0597">Phosphoprotein</keyword>
<dbReference type="RefSeq" id="WP_132323919.1">
    <property type="nucleotide sequence ID" value="NZ_FWZT01000024.1"/>
</dbReference>
<accession>A0A1Y6CJD2</accession>
<reference evidence="4" key="1">
    <citation type="submission" date="2017-04" db="EMBL/GenBank/DDBJ databases">
        <authorList>
            <person name="Varghese N."/>
            <person name="Submissions S."/>
        </authorList>
    </citation>
    <scope>NUCLEOTIDE SEQUENCE [LARGE SCALE GENOMIC DNA]</scope>
    <source>
        <strain evidence="4">RKEM611</strain>
    </source>
</reference>
<dbReference type="GO" id="GO:0000160">
    <property type="term" value="P:phosphorelay signal transduction system"/>
    <property type="evidence" value="ECO:0007669"/>
    <property type="project" value="InterPro"/>
</dbReference>
<feature type="modified residue" description="4-aspartylphosphate" evidence="1">
    <location>
        <position position="59"/>
    </location>
</feature>
<dbReference type="Proteomes" id="UP000192907">
    <property type="component" value="Unassembled WGS sequence"/>
</dbReference>
<dbReference type="PROSITE" id="PS50110">
    <property type="entry name" value="RESPONSE_REGULATORY"/>
    <property type="match status" value="1"/>
</dbReference>
<dbReference type="STRING" id="1513793.SAMN06296036_12474"/>
<dbReference type="AlphaFoldDB" id="A0A1Y6CJD2"/>
<name>A0A1Y6CJD2_9BACT</name>
<evidence type="ECO:0000259" key="2">
    <source>
        <dbReference type="PROSITE" id="PS50110"/>
    </source>
</evidence>
<evidence type="ECO:0000256" key="1">
    <source>
        <dbReference type="PROSITE-ProRule" id="PRU00169"/>
    </source>
</evidence>
<dbReference type="InterPro" id="IPR011006">
    <property type="entry name" value="CheY-like_superfamily"/>
</dbReference>
<proteinExistence type="predicted"/>
<dbReference type="Gene3D" id="3.40.50.2300">
    <property type="match status" value="1"/>
</dbReference>
<sequence length="148" mass="16917">MNMVFIDDDLEILHVYDSYVSDLPKELNFHGQYLQDSRKLKDPQTMMRLVLAADAIFCDLAMPEFDGREMLDIVMDVRQHLRKTIPFFIVTGASPNYCAFDDTGWGKLVKADDVLTKPLLFDDFSEILAKHGLIKPKPINSTRLFSAS</sequence>
<dbReference type="SUPFAM" id="SSF52172">
    <property type="entry name" value="CheY-like"/>
    <property type="match status" value="1"/>
</dbReference>
<organism evidence="3 4">
    <name type="scientific">Pseudobacteriovorax antillogorgiicola</name>
    <dbReference type="NCBI Taxonomy" id="1513793"/>
    <lineage>
        <taxon>Bacteria</taxon>
        <taxon>Pseudomonadati</taxon>
        <taxon>Bdellovibrionota</taxon>
        <taxon>Oligoflexia</taxon>
        <taxon>Oligoflexales</taxon>
        <taxon>Pseudobacteriovoracaceae</taxon>
        <taxon>Pseudobacteriovorax</taxon>
    </lineage>
</organism>
<feature type="domain" description="Response regulatory" evidence="2">
    <location>
        <begin position="2"/>
        <end position="132"/>
    </location>
</feature>
<evidence type="ECO:0000313" key="3">
    <source>
        <dbReference type="EMBL" id="SMF68894.1"/>
    </source>
</evidence>